<proteinExistence type="predicted"/>
<feature type="region of interest" description="Disordered" evidence="1">
    <location>
        <begin position="21"/>
        <end position="63"/>
    </location>
</feature>
<dbReference type="OrthoDB" id="7442607at2759"/>
<dbReference type="AlphaFoldDB" id="A0A8S0ZJT4"/>
<organism evidence="2 3">
    <name type="scientific">Arctia plantaginis</name>
    <name type="common">Wood tiger moth</name>
    <name type="synonym">Phalaena plantaginis</name>
    <dbReference type="NCBI Taxonomy" id="874455"/>
    <lineage>
        <taxon>Eukaryota</taxon>
        <taxon>Metazoa</taxon>
        <taxon>Ecdysozoa</taxon>
        <taxon>Arthropoda</taxon>
        <taxon>Hexapoda</taxon>
        <taxon>Insecta</taxon>
        <taxon>Pterygota</taxon>
        <taxon>Neoptera</taxon>
        <taxon>Endopterygota</taxon>
        <taxon>Lepidoptera</taxon>
        <taxon>Glossata</taxon>
        <taxon>Ditrysia</taxon>
        <taxon>Noctuoidea</taxon>
        <taxon>Erebidae</taxon>
        <taxon>Arctiinae</taxon>
        <taxon>Arctia</taxon>
    </lineage>
</organism>
<dbReference type="Proteomes" id="UP000494256">
    <property type="component" value="Unassembled WGS sequence"/>
</dbReference>
<protein>
    <submittedName>
        <fullName evidence="2">Uncharacterized protein</fullName>
    </submittedName>
</protein>
<reference evidence="2 3" key="1">
    <citation type="submission" date="2020-04" db="EMBL/GenBank/DDBJ databases">
        <authorList>
            <person name="Wallbank WR R."/>
            <person name="Pardo Diaz C."/>
            <person name="Kozak K."/>
            <person name="Martin S."/>
            <person name="Jiggins C."/>
            <person name="Moest M."/>
            <person name="Warren A I."/>
            <person name="Byers J.R.P. K."/>
            <person name="Montejo-Kovacevich G."/>
            <person name="Yen C E."/>
        </authorList>
    </citation>
    <scope>NUCLEOTIDE SEQUENCE [LARGE SCALE GENOMIC DNA]</scope>
</reference>
<gene>
    <name evidence="2" type="ORF">APLA_LOCUS5859</name>
</gene>
<feature type="compositionally biased region" description="Polar residues" evidence="1">
    <location>
        <begin position="23"/>
        <end position="35"/>
    </location>
</feature>
<evidence type="ECO:0000313" key="3">
    <source>
        <dbReference type="Proteomes" id="UP000494256"/>
    </source>
</evidence>
<dbReference type="EMBL" id="CADEBD010000291">
    <property type="protein sequence ID" value="CAB3232824.1"/>
    <property type="molecule type" value="Genomic_DNA"/>
</dbReference>
<feature type="compositionally biased region" description="Basic and acidic residues" evidence="1">
    <location>
        <begin position="46"/>
        <end position="62"/>
    </location>
</feature>
<evidence type="ECO:0000313" key="2">
    <source>
        <dbReference type="EMBL" id="CAB3232824.1"/>
    </source>
</evidence>
<sequence length="116" mass="12927">MNRLAVGEVPAAVALLYKESETSAHSPTVVSNTQRMAAAGGSREVGSTEKGESEERKQGSVDRKRRNIPMYRIIFINISNRLRETDHTTLPVISTVLQTLNPQFNKRFGTIEKNAR</sequence>
<accession>A0A8S0ZJT4</accession>
<name>A0A8S0ZJT4_ARCPL</name>
<evidence type="ECO:0000256" key="1">
    <source>
        <dbReference type="SAM" id="MobiDB-lite"/>
    </source>
</evidence>
<comment type="caution">
    <text evidence="2">The sequence shown here is derived from an EMBL/GenBank/DDBJ whole genome shotgun (WGS) entry which is preliminary data.</text>
</comment>